<dbReference type="Proteomes" id="UP001589733">
    <property type="component" value="Unassembled WGS sequence"/>
</dbReference>
<comment type="similarity">
    <text evidence="1">Belongs to the glycosyl hydrolase 38 family.</text>
</comment>
<dbReference type="InterPro" id="IPR028995">
    <property type="entry name" value="Glyco_hydro_57/38_cen_sf"/>
</dbReference>
<dbReference type="Gene3D" id="2.60.40.2220">
    <property type="match status" value="1"/>
</dbReference>
<dbReference type="InterPro" id="IPR015341">
    <property type="entry name" value="Glyco_hydro_38_cen"/>
</dbReference>
<dbReference type="Gene3D" id="3.20.110.10">
    <property type="entry name" value="Glycoside hydrolase 38, N terminal domain"/>
    <property type="match status" value="1"/>
</dbReference>
<comment type="caution">
    <text evidence="6">The sequence shown here is derived from an EMBL/GenBank/DDBJ whole genome shotgun (WGS) entry which is preliminary data.</text>
</comment>
<dbReference type="PANTHER" id="PTHR46017">
    <property type="entry name" value="ALPHA-MANNOSIDASE 2C1"/>
    <property type="match status" value="1"/>
</dbReference>
<dbReference type="EMBL" id="JBHLYR010000013">
    <property type="protein sequence ID" value="MFB9991127.1"/>
    <property type="molecule type" value="Genomic_DNA"/>
</dbReference>
<keyword evidence="4" id="KW-0326">Glycosidase</keyword>
<evidence type="ECO:0000259" key="5">
    <source>
        <dbReference type="SMART" id="SM00872"/>
    </source>
</evidence>
<keyword evidence="2" id="KW-0479">Metal-binding</keyword>
<dbReference type="PANTHER" id="PTHR46017:SF2">
    <property type="entry name" value="MANNOSYLGLYCERATE HYDROLASE"/>
    <property type="match status" value="1"/>
</dbReference>
<dbReference type="Pfam" id="PF09261">
    <property type="entry name" value="Alpha-mann_mid"/>
    <property type="match status" value="1"/>
</dbReference>
<dbReference type="RefSeq" id="WP_380005748.1">
    <property type="nucleotide sequence ID" value="NZ_JBHLYR010000013.1"/>
</dbReference>
<dbReference type="InterPro" id="IPR011330">
    <property type="entry name" value="Glyco_hydro/deAcase_b/a-brl"/>
</dbReference>
<dbReference type="SUPFAM" id="SSF88713">
    <property type="entry name" value="Glycoside hydrolase/deacetylase"/>
    <property type="match status" value="1"/>
</dbReference>
<dbReference type="InterPro" id="IPR037094">
    <property type="entry name" value="Glyco_hydro_38_cen_sf"/>
</dbReference>
<dbReference type="Pfam" id="PF01074">
    <property type="entry name" value="Glyco_hydro_38N"/>
    <property type="match status" value="1"/>
</dbReference>
<evidence type="ECO:0000256" key="1">
    <source>
        <dbReference type="ARBA" id="ARBA00009792"/>
    </source>
</evidence>
<dbReference type="Pfam" id="PF07748">
    <property type="entry name" value="Glyco_hydro_38C"/>
    <property type="match status" value="1"/>
</dbReference>
<sequence length="979" mass="108835">MNNPTQSKPAQSNPTQARRLTVHMYHHTHWDREWWSTRERFRFRLVHTVDAILDALAADPELACFVLDGQTLVLKDYLQVRPFRREELTAQIRAGRLFVGPWHILPDEFLVSGEATIRNLWLGERTAQSLGIEVSRVGYLPDQFGHIAQMPQLLSGFEIGSSIVWRGFGGPPVGGEAGEAEVGRDSYLYPRARDSRFPAEMQNEFWWEALDGTRVLGVFLPLEYYRSHYKVNPADPALTEDQTIGRARRTSQYLTSYAATDVLLEPMGGDHLPVDPRLPGLLRQISGALDAEGVTYQISSLDAFVEEVRRQQDRVQVVWQGEGRAFGRKAHLLPGVLSARLYLKQHNARVQTTLERYAEPLQALHWLLGERYEHDYLWTAWERLIENHPHDSICGCSIDQVHREMVTRFDEAQQMADLLAEDAHASLGVRIDTSFAAGGSTLSVFNPLNWSRTDEARVQMNSFLEITPDTWALVDAQGQEHPFQVRTVYSTVEKAEPFAWLGTAPARPHDANEFTELSFLAPDVPGLGYRTFALRPREVPLSSHRVRPYQVLGNVALDKGAAAVSDLAVGPATLENALLRVAVNTENGSLDLLDKTTGLSYSGLNSFDDGGDNGDTYNYAWPLGDQVFGTDRVQPRLSWVEVGPVRATLRITWVWSLPAGLTEDRQSRSPEHVAFVLHSDVTLLAGVRRVDVRTHFENAARDHRLRARFPLGVPVTASSAETQFGVIDRPVTLPDDQRGSSEPAVHEHPQMTFVSLTDGQRGLTLLNRGLPEFSASEDGTLSLTVLRAVGWLSREDFLTRVGGAGPTTATPEAQMLGPVVAEYSLLPHAGSWAEAEAWQAAHDFNAPLHTAPHTSQVVPIRNRHRDLRPSLPPNGQLIDVQGSVLVTAIKRAEDQDALIVRFVNLNSEPQPVSVRLGTELGLTVTAAQRVNLRENRVTKLEVVDGTVTLVARPSEIVTVALQAQPAPTHSQEFSEGDPR</sequence>
<dbReference type="Pfam" id="PF17677">
    <property type="entry name" value="Glyco_hydro38C2"/>
    <property type="match status" value="1"/>
</dbReference>
<evidence type="ECO:0000313" key="6">
    <source>
        <dbReference type="EMBL" id="MFB9991127.1"/>
    </source>
</evidence>
<evidence type="ECO:0000256" key="4">
    <source>
        <dbReference type="ARBA" id="ARBA00023295"/>
    </source>
</evidence>
<name>A0ABV6AUE3_9DEIO</name>
<dbReference type="Gene3D" id="2.60.40.1180">
    <property type="entry name" value="Golgi alpha-mannosidase II"/>
    <property type="match status" value="1"/>
</dbReference>
<organism evidence="6 7">
    <name type="scientific">Deinococcus oregonensis</name>
    <dbReference type="NCBI Taxonomy" id="1805970"/>
    <lineage>
        <taxon>Bacteria</taxon>
        <taxon>Thermotogati</taxon>
        <taxon>Deinococcota</taxon>
        <taxon>Deinococci</taxon>
        <taxon>Deinococcales</taxon>
        <taxon>Deinococcaceae</taxon>
        <taxon>Deinococcus</taxon>
    </lineage>
</organism>
<gene>
    <name evidence="6" type="ORF">ACFFLM_03895</name>
</gene>
<dbReference type="Gene3D" id="2.70.98.30">
    <property type="entry name" value="Golgi alpha-mannosidase II, domain 4"/>
    <property type="match status" value="1"/>
</dbReference>
<protein>
    <submittedName>
        <fullName evidence="6">Alpha-mannosidase</fullName>
    </submittedName>
</protein>
<keyword evidence="7" id="KW-1185">Reference proteome</keyword>
<dbReference type="InterPro" id="IPR011682">
    <property type="entry name" value="Glyco_hydro_38_C"/>
</dbReference>
<dbReference type="SUPFAM" id="SSF74650">
    <property type="entry name" value="Galactose mutarotase-like"/>
    <property type="match status" value="1"/>
</dbReference>
<evidence type="ECO:0000256" key="2">
    <source>
        <dbReference type="ARBA" id="ARBA00022723"/>
    </source>
</evidence>
<dbReference type="SUPFAM" id="SSF88688">
    <property type="entry name" value="Families 57/38 glycoside transferase middle domain"/>
    <property type="match status" value="1"/>
</dbReference>
<accession>A0ABV6AUE3</accession>
<dbReference type="InterPro" id="IPR013780">
    <property type="entry name" value="Glyco_hydro_b"/>
</dbReference>
<proteinExistence type="inferred from homology"/>
<reference evidence="6 7" key="1">
    <citation type="submission" date="2024-09" db="EMBL/GenBank/DDBJ databases">
        <authorList>
            <person name="Sun Q."/>
            <person name="Mori K."/>
        </authorList>
    </citation>
    <scope>NUCLEOTIDE SEQUENCE [LARGE SCALE GENOMIC DNA]</scope>
    <source>
        <strain evidence="6 7">JCM 13503</strain>
    </source>
</reference>
<evidence type="ECO:0000313" key="7">
    <source>
        <dbReference type="Proteomes" id="UP001589733"/>
    </source>
</evidence>
<evidence type="ECO:0000256" key="3">
    <source>
        <dbReference type="ARBA" id="ARBA00022801"/>
    </source>
</evidence>
<keyword evidence="3" id="KW-0378">Hydrolase</keyword>
<dbReference type="InterPro" id="IPR000602">
    <property type="entry name" value="Glyco_hydro_38_N"/>
</dbReference>
<dbReference type="Gene3D" id="1.20.1270.50">
    <property type="entry name" value="Glycoside hydrolase family 38, central domain"/>
    <property type="match status" value="1"/>
</dbReference>
<dbReference type="InterPro" id="IPR011013">
    <property type="entry name" value="Gal_mutarotase_sf_dom"/>
</dbReference>
<feature type="domain" description="Glycoside hydrolase family 38 central" evidence="5">
    <location>
        <begin position="331"/>
        <end position="409"/>
    </location>
</feature>
<dbReference type="InterPro" id="IPR027291">
    <property type="entry name" value="Glyco_hydro_38_N_sf"/>
</dbReference>
<dbReference type="SMART" id="SM00872">
    <property type="entry name" value="Alpha-mann_mid"/>
    <property type="match status" value="1"/>
</dbReference>
<dbReference type="InterPro" id="IPR041147">
    <property type="entry name" value="GH38_C"/>
</dbReference>